<accession>A0A918RXN2</accession>
<dbReference type="Proteomes" id="UP000646579">
    <property type="component" value="Unassembled WGS sequence"/>
</dbReference>
<reference evidence="1" key="1">
    <citation type="journal article" date="2014" name="Int. J. Syst. Evol. Microbiol.">
        <title>Complete genome sequence of Corynebacterium casei LMG S-19264T (=DSM 44701T), isolated from a smear-ripened cheese.</title>
        <authorList>
            <consortium name="US DOE Joint Genome Institute (JGI-PGF)"/>
            <person name="Walter F."/>
            <person name="Albersmeier A."/>
            <person name="Kalinowski J."/>
            <person name="Ruckert C."/>
        </authorList>
    </citation>
    <scope>NUCLEOTIDE SEQUENCE</scope>
    <source>
        <strain evidence="1">KCTC 32437</strain>
    </source>
</reference>
<dbReference type="RefSeq" id="WP_189423517.1">
    <property type="nucleotide sequence ID" value="NZ_BMZE01000001.1"/>
</dbReference>
<reference evidence="1" key="2">
    <citation type="submission" date="2020-09" db="EMBL/GenBank/DDBJ databases">
        <authorList>
            <person name="Sun Q."/>
            <person name="Kim S."/>
        </authorList>
    </citation>
    <scope>NUCLEOTIDE SEQUENCE</scope>
    <source>
        <strain evidence="1">KCTC 32437</strain>
    </source>
</reference>
<evidence type="ECO:0000313" key="2">
    <source>
        <dbReference type="Proteomes" id="UP000646579"/>
    </source>
</evidence>
<organism evidence="1 2">
    <name type="scientific">Devosia pacifica</name>
    <dbReference type="NCBI Taxonomy" id="1335967"/>
    <lineage>
        <taxon>Bacteria</taxon>
        <taxon>Pseudomonadati</taxon>
        <taxon>Pseudomonadota</taxon>
        <taxon>Alphaproteobacteria</taxon>
        <taxon>Hyphomicrobiales</taxon>
        <taxon>Devosiaceae</taxon>
        <taxon>Devosia</taxon>
    </lineage>
</organism>
<sequence>MSMTLYTHTDMPGTFGNKGVRMPSGVYHPRSWFRTASQQQISGAGFVIYEPPEPEPVPEPTHNLTPLQPWQFWAMMRLTGQEQTVRDYIASLNDEESENYDPQSWAVASAIIDHSLEYRRDHPLVEDLRQLVGMTESQLDDLWNAGHNL</sequence>
<name>A0A918RXN2_9HYPH</name>
<gene>
    <name evidence="1" type="ORF">GCM10007989_07250</name>
</gene>
<protein>
    <submittedName>
        <fullName evidence="1">Uncharacterized protein</fullName>
    </submittedName>
</protein>
<dbReference type="EMBL" id="BMZE01000001">
    <property type="protein sequence ID" value="GHA15049.1"/>
    <property type="molecule type" value="Genomic_DNA"/>
</dbReference>
<keyword evidence="2" id="KW-1185">Reference proteome</keyword>
<proteinExistence type="predicted"/>
<comment type="caution">
    <text evidence="1">The sequence shown here is derived from an EMBL/GenBank/DDBJ whole genome shotgun (WGS) entry which is preliminary data.</text>
</comment>
<evidence type="ECO:0000313" key="1">
    <source>
        <dbReference type="EMBL" id="GHA15049.1"/>
    </source>
</evidence>
<dbReference type="AlphaFoldDB" id="A0A918RXN2"/>